<feature type="compositionally biased region" description="Acidic residues" evidence="1">
    <location>
        <begin position="825"/>
        <end position="838"/>
    </location>
</feature>
<name>A0A1D1UFL3_RAMVA</name>
<sequence>MGSLHDDWVTSDGEESYVDESQIERLELVVQQYRDKVRHLEGQSDQGASPSLDHHQGYSPGVSGRYYNVGDESVDNNRATPSHRLTDDEDSRDQNTDDYTEDRKRSQDDPRRDFREENIEDNFHPADTEKETFVRDHAVPQATRNYQPDDLTSPYILQDSLDETPAKTSNEEKERSVGSNDSDWQRQESAEGGSTGRQEVDASGDSGNTDSNLWNYEELRFLSAPMLHYYDETAMMDYGYSAERRQGSSHSYGEDRMLTSPVRPVQDNAEDQPEPRNNFYSDSLEDTINAFYGQEKNRLDDQPSYMGESDLSNETLADETKRAVAYQLLKAANLQVGFVSEEPNEVKGQELNEEEYTPRNAEDGERNVDGVLLTPNEDYAEKDSLNSENLQQFNENLQKEFEADLPGDSQPERYRQDGTSNAYSELEYYPNQDGETESLQPFRQEQEVDQLMDDDGPKLKSQTEGDDRAQPSTEQHWPDDKVQLDKDDSESGERANESQPATADNIARDTLEGDVPRAFDNGELTSAPTVHLAKEDVDDVDQYTRPQSPYFEAAQSDRTDLHDQENTEINADNEYNPMTAGHSDTEFQPGSATPWEYDQHLNGNARGNGDRLGDHPTAQDGDYKWSEGQDMSNRQSDDWPLKVQEKDNDHNHSNDNRYSYENTNDRGGDAACWRDGEVKELDTGQSSFHQGMASQGTTFESGALLRDLASSKRTSLASEQSYGHAFETDESQNQDNAADDISEEVSHDKSEDEEGESTGSIKPSRYTDETGRVGDTDKDFHNEMDTSDGDISALTSFMKSPSDALGDNRHQQGEAPTVEIRQGMSDEDLPTEMDESQPQEESATPQGGKMSAASGNQMMTNGSIAYLDSNENDQRETLERADSKKAADGKGMVDNAPTSYTQSPHNDNEPANHRQSANSDSRHTGGADQRFDQYNQDFERIEQFSHRPDEYFTRGISNYIQDNRYSDNSLYNDDRPVDQERDMIDYGIDNRASPFRISSHNYQRNDSFNGDRHQASSRDYDQKDNYADQGSQAAMYSRFQEAKDFDGMQQEYPRHFNQEAFQSTRSEFSSELHNNEFDDRRYQEDDCGQPAYNLESGEHFEREQMYRAEPAEMNYGATACNAGPNGQDQWQEKATSGEVEAITEKLLPADEEVDKAGESSKEGKGTSAVESTELFIREQAFNQPEDQDVRQPSFIYIGSEPDSEGNEQGEETTNDQNEEEYLDHVEPYYVVQDVDYQLADLVVPSIEPPELVLMDDAISRRTQWNLAEHVNLSDLQEHYIAKGASTDILHSALDRLFTQQSLKDLTSGHFASSLVHATELLESGMESQGGSLVSKGRRREDLDTQEDAADLSESDGGTSLTSGDTNSAKLRRKTLKPSGQRSWYQLDNLPVNTLKLSGSNRPSQLALPMDDVTLSVQSSTVPSQVTGGYDTERTVMTSITTAVGPPTLAALLATIPAPLLSRSVESSGFEAPEIPADPLSVDAPATPRPAVRSAPPVPSARASRHIITRPHGDLPALPTTKSAALASQAELHQAGDHRTVSQIWHFDRSIIEPYKNVLDTRPDEGTEPTAVLFYPCLLPDRSLNTYDRIMEHLHKFVMSRLEEIEDKPFRIFVFNAAVPTGTEHAVTWIQHVHKSMDPAMKENMQSLLIVHPNLKTKTELKTIGRAVLGKEFYSKIHFVKSLKDLSRMQSVQYAAIPKPVRDHDRRREWKLTSNTCGC</sequence>
<feature type="compositionally biased region" description="Basic and acidic residues" evidence="1">
    <location>
        <begin position="765"/>
        <end position="784"/>
    </location>
</feature>
<feature type="region of interest" description="Disordered" evidence="1">
    <location>
        <begin position="1469"/>
        <end position="1502"/>
    </location>
</feature>
<proteinExistence type="predicted"/>
<reference evidence="3 4" key="1">
    <citation type="journal article" date="2016" name="Nat. Commun.">
        <title>Extremotolerant tardigrade genome and improved radiotolerance of human cultured cells by tardigrade-unique protein.</title>
        <authorList>
            <person name="Hashimoto T."/>
            <person name="Horikawa D.D."/>
            <person name="Saito Y."/>
            <person name="Kuwahara H."/>
            <person name="Kozuka-Hata H."/>
            <person name="Shin-I T."/>
            <person name="Minakuchi Y."/>
            <person name="Ohishi K."/>
            <person name="Motoyama A."/>
            <person name="Aizu T."/>
            <person name="Enomoto A."/>
            <person name="Kondo K."/>
            <person name="Tanaka S."/>
            <person name="Hara Y."/>
            <person name="Koshikawa S."/>
            <person name="Sagara H."/>
            <person name="Miura T."/>
            <person name="Yokobori S."/>
            <person name="Miyagawa K."/>
            <person name="Suzuki Y."/>
            <person name="Kubo T."/>
            <person name="Oyama M."/>
            <person name="Kohara Y."/>
            <person name="Fujiyama A."/>
            <person name="Arakawa K."/>
            <person name="Katayama T."/>
            <person name="Toyoda A."/>
            <person name="Kunieda T."/>
        </authorList>
    </citation>
    <scope>NUCLEOTIDE SEQUENCE [LARGE SCALE GENOMIC DNA]</scope>
    <source>
        <strain evidence="3 4">YOKOZUNA-1</strain>
    </source>
</reference>
<feature type="region of interest" description="Disordered" evidence="1">
    <location>
        <begin position="1148"/>
        <end position="1171"/>
    </location>
</feature>
<feature type="region of interest" description="Disordered" evidence="1">
    <location>
        <begin position="1"/>
        <end position="22"/>
    </location>
</feature>
<feature type="region of interest" description="Disordered" evidence="1">
    <location>
        <begin position="1325"/>
        <end position="1381"/>
    </location>
</feature>
<dbReference type="OrthoDB" id="19923at2759"/>
<dbReference type="Pfam" id="PF13716">
    <property type="entry name" value="CRAL_TRIO_2"/>
    <property type="match status" value="1"/>
</dbReference>
<feature type="region of interest" description="Disordered" evidence="1">
    <location>
        <begin position="37"/>
        <end position="212"/>
    </location>
</feature>
<evidence type="ECO:0000256" key="1">
    <source>
        <dbReference type="SAM" id="MobiDB-lite"/>
    </source>
</evidence>
<feature type="domain" description="CRAL-TRIO" evidence="2">
    <location>
        <begin position="1580"/>
        <end position="1704"/>
    </location>
</feature>
<protein>
    <recommendedName>
        <fullName evidence="2">CRAL-TRIO domain-containing protein</fullName>
    </recommendedName>
</protein>
<feature type="region of interest" description="Disordered" evidence="1">
    <location>
        <begin position="962"/>
        <end position="981"/>
    </location>
</feature>
<feature type="compositionally biased region" description="Polar residues" evidence="1">
    <location>
        <begin position="896"/>
        <end position="905"/>
    </location>
</feature>
<feature type="compositionally biased region" description="Basic and acidic residues" evidence="1">
    <location>
        <begin position="506"/>
        <end position="517"/>
    </location>
</feature>
<feature type="compositionally biased region" description="Basic and acidic residues" evidence="1">
    <location>
        <begin position="476"/>
        <end position="496"/>
    </location>
</feature>
<feature type="region of interest" description="Disordered" evidence="1">
    <location>
        <begin position="709"/>
        <end position="952"/>
    </location>
</feature>
<comment type="caution">
    <text evidence="3">The sequence shown here is derived from an EMBL/GenBank/DDBJ whole genome shotgun (WGS) entry which is preliminary data.</text>
</comment>
<feature type="compositionally biased region" description="Polar residues" evidence="1">
    <location>
        <begin position="853"/>
        <end position="863"/>
    </location>
</feature>
<feature type="compositionally biased region" description="Polar residues" evidence="1">
    <location>
        <begin position="996"/>
        <end position="1008"/>
    </location>
</feature>
<dbReference type="EMBL" id="BDGG01000001">
    <property type="protein sequence ID" value="GAU87175.1"/>
    <property type="molecule type" value="Genomic_DNA"/>
</dbReference>
<dbReference type="InterPro" id="IPR036865">
    <property type="entry name" value="CRAL-TRIO_dom_sf"/>
</dbReference>
<feature type="compositionally biased region" description="Basic and acidic residues" evidence="1">
    <location>
        <begin position="1009"/>
        <end position="1024"/>
    </location>
</feature>
<feature type="compositionally biased region" description="Acidic residues" evidence="1">
    <location>
        <begin position="87"/>
        <end position="100"/>
    </location>
</feature>
<dbReference type="PANTHER" id="PTHR48411">
    <property type="entry name" value="OS01G0948300 PROTEIN"/>
    <property type="match status" value="1"/>
</dbReference>
<feature type="compositionally biased region" description="Basic and acidic residues" evidence="1">
    <location>
        <begin position="920"/>
        <end position="952"/>
    </location>
</feature>
<dbReference type="Gene3D" id="3.40.525.10">
    <property type="entry name" value="CRAL-TRIO lipid binding domain"/>
    <property type="match status" value="1"/>
</dbReference>
<dbReference type="STRING" id="947166.A0A1D1UFL3"/>
<feature type="compositionally biased region" description="Acidic residues" evidence="1">
    <location>
        <begin position="728"/>
        <end position="743"/>
    </location>
</feature>
<feature type="compositionally biased region" description="Basic and acidic residues" evidence="1">
    <location>
        <begin position="101"/>
        <end position="138"/>
    </location>
</feature>
<feature type="region of interest" description="Disordered" evidence="1">
    <location>
        <begin position="1196"/>
        <end position="1217"/>
    </location>
</feature>
<feature type="compositionally biased region" description="Polar residues" evidence="1">
    <location>
        <begin position="962"/>
        <end position="971"/>
    </location>
</feature>
<gene>
    <name evidence="3" type="primary">RvY_00066</name>
    <name evidence="3" type="synonym">RvY_00066.1</name>
    <name evidence="3" type="ORF">RvY_00066-1</name>
</gene>
<evidence type="ECO:0000313" key="3">
    <source>
        <dbReference type="EMBL" id="GAU87175.1"/>
    </source>
</evidence>
<dbReference type="InterPro" id="IPR001251">
    <property type="entry name" value="CRAL-TRIO_dom"/>
</dbReference>
<feature type="compositionally biased region" description="Acidic residues" evidence="1">
    <location>
        <begin position="1343"/>
        <end position="1353"/>
    </location>
</feature>
<feature type="compositionally biased region" description="Basic and acidic residues" evidence="1">
    <location>
        <begin position="972"/>
        <end position="981"/>
    </location>
</feature>
<feature type="compositionally biased region" description="Polar residues" evidence="1">
    <location>
        <begin position="386"/>
        <end position="396"/>
    </location>
</feature>
<feature type="region of interest" description="Disordered" evidence="1">
    <location>
        <begin position="344"/>
        <end position="671"/>
    </location>
</feature>
<feature type="compositionally biased region" description="Low complexity" evidence="1">
    <location>
        <begin position="1483"/>
        <end position="1494"/>
    </location>
</feature>
<feature type="compositionally biased region" description="Basic and acidic residues" evidence="1">
    <location>
        <begin position="455"/>
        <end position="469"/>
    </location>
</feature>
<accession>A0A1D1UFL3</accession>
<evidence type="ECO:0000259" key="2">
    <source>
        <dbReference type="Pfam" id="PF13716"/>
    </source>
</evidence>
<keyword evidence="4" id="KW-1185">Reference proteome</keyword>
<feature type="compositionally biased region" description="Polar residues" evidence="1">
    <location>
        <begin position="1355"/>
        <end position="1368"/>
    </location>
</feature>
<feature type="compositionally biased region" description="Basic and acidic residues" evidence="1">
    <location>
        <begin position="555"/>
        <end position="565"/>
    </location>
</feature>
<evidence type="ECO:0000313" key="4">
    <source>
        <dbReference type="Proteomes" id="UP000186922"/>
    </source>
</evidence>
<feature type="compositionally biased region" description="Basic and acidic residues" evidence="1">
    <location>
        <begin position="635"/>
        <end position="655"/>
    </location>
</feature>
<feature type="region of interest" description="Disordered" evidence="1">
    <location>
        <begin position="995"/>
        <end position="1024"/>
    </location>
</feature>
<feature type="compositionally biased region" description="Basic and acidic residues" evidence="1">
    <location>
        <begin position="872"/>
        <end position="888"/>
    </location>
</feature>
<feature type="compositionally biased region" description="Acidic residues" evidence="1">
    <location>
        <begin position="1201"/>
        <end position="1217"/>
    </location>
</feature>
<feature type="compositionally biased region" description="Polar residues" evidence="1">
    <location>
        <begin position="711"/>
        <end position="721"/>
    </location>
</feature>
<feature type="compositionally biased region" description="Basic and acidic residues" evidence="1">
    <location>
        <begin position="1154"/>
        <end position="1164"/>
    </location>
</feature>
<dbReference type="PANTHER" id="PTHR48411:SF1">
    <property type="entry name" value="OS01G0948300 PROTEIN"/>
    <property type="match status" value="1"/>
</dbReference>
<feature type="compositionally biased region" description="Basic and acidic residues" evidence="1">
    <location>
        <begin position="344"/>
        <end position="368"/>
    </location>
</feature>
<organism evidence="3 4">
    <name type="scientific">Ramazzottius varieornatus</name>
    <name type="common">Water bear</name>
    <name type="synonym">Tardigrade</name>
    <dbReference type="NCBI Taxonomy" id="947166"/>
    <lineage>
        <taxon>Eukaryota</taxon>
        <taxon>Metazoa</taxon>
        <taxon>Ecdysozoa</taxon>
        <taxon>Tardigrada</taxon>
        <taxon>Eutardigrada</taxon>
        <taxon>Parachela</taxon>
        <taxon>Hypsibioidea</taxon>
        <taxon>Ramazzottiidae</taxon>
        <taxon>Ramazzottius</taxon>
    </lineage>
</organism>
<dbReference type="Proteomes" id="UP000186922">
    <property type="component" value="Unassembled WGS sequence"/>
</dbReference>